<protein>
    <submittedName>
        <fullName evidence="1">Uncharacterized protein</fullName>
    </submittedName>
</protein>
<sequence>MQQSAIFFVKKVHKSKVHFDKKEDFLFNFIFIIEIKLLSESRINLNLYLIFEKQGRVGQVNQRSPIMRKIFVLRSYEILGG</sequence>
<reference evidence="1 2" key="1">
    <citation type="journal article" date="2018" name="Sci. Rep.">
        <title>Genomic signatures of local adaptation to the degree of environmental predictability in rotifers.</title>
        <authorList>
            <person name="Franch-Gras L."/>
            <person name="Hahn C."/>
            <person name="Garcia-Roger E.M."/>
            <person name="Carmona M.J."/>
            <person name="Serra M."/>
            <person name="Gomez A."/>
        </authorList>
    </citation>
    <scope>NUCLEOTIDE SEQUENCE [LARGE SCALE GENOMIC DNA]</scope>
    <source>
        <strain evidence="1">HYR1</strain>
    </source>
</reference>
<name>A0A3M7RLA3_BRAPC</name>
<evidence type="ECO:0000313" key="2">
    <source>
        <dbReference type="Proteomes" id="UP000276133"/>
    </source>
</evidence>
<dbReference type="EMBL" id="REGN01003160">
    <property type="protein sequence ID" value="RNA24180.1"/>
    <property type="molecule type" value="Genomic_DNA"/>
</dbReference>
<comment type="caution">
    <text evidence="1">The sequence shown here is derived from an EMBL/GenBank/DDBJ whole genome shotgun (WGS) entry which is preliminary data.</text>
</comment>
<gene>
    <name evidence="1" type="ORF">BpHYR1_006755</name>
</gene>
<dbReference type="AlphaFoldDB" id="A0A3M7RLA3"/>
<dbReference type="Proteomes" id="UP000276133">
    <property type="component" value="Unassembled WGS sequence"/>
</dbReference>
<proteinExistence type="predicted"/>
<keyword evidence="2" id="KW-1185">Reference proteome</keyword>
<evidence type="ECO:0000313" key="1">
    <source>
        <dbReference type="EMBL" id="RNA24180.1"/>
    </source>
</evidence>
<organism evidence="1 2">
    <name type="scientific">Brachionus plicatilis</name>
    <name type="common">Marine rotifer</name>
    <name type="synonym">Brachionus muelleri</name>
    <dbReference type="NCBI Taxonomy" id="10195"/>
    <lineage>
        <taxon>Eukaryota</taxon>
        <taxon>Metazoa</taxon>
        <taxon>Spiralia</taxon>
        <taxon>Gnathifera</taxon>
        <taxon>Rotifera</taxon>
        <taxon>Eurotatoria</taxon>
        <taxon>Monogononta</taxon>
        <taxon>Pseudotrocha</taxon>
        <taxon>Ploima</taxon>
        <taxon>Brachionidae</taxon>
        <taxon>Brachionus</taxon>
    </lineage>
</organism>
<accession>A0A3M7RLA3</accession>